<feature type="compositionally biased region" description="Basic residues" evidence="1">
    <location>
        <begin position="423"/>
        <end position="440"/>
    </location>
</feature>
<dbReference type="InterPro" id="IPR013955">
    <property type="entry name" value="Rep_factor-A_C"/>
</dbReference>
<dbReference type="STRING" id="7998.ENSIPUP00000001441"/>
<dbReference type="Proteomes" id="UP000221080">
    <property type="component" value="Chromosome 18"/>
</dbReference>
<accession>A0A2D0T338</accession>
<dbReference type="Pfam" id="PF08646">
    <property type="entry name" value="Rep_fac-A_C"/>
    <property type="match status" value="1"/>
</dbReference>
<dbReference type="GO" id="GO:1902230">
    <property type="term" value="P:negative regulation of intrinsic apoptotic signaling pathway in response to DNA damage"/>
    <property type="evidence" value="ECO:0007669"/>
    <property type="project" value="InterPro"/>
</dbReference>
<evidence type="ECO:0000313" key="3">
    <source>
        <dbReference type="Proteomes" id="UP000221080"/>
    </source>
</evidence>
<feature type="region of interest" description="Disordered" evidence="1">
    <location>
        <begin position="414"/>
        <end position="440"/>
    </location>
</feature>
<dbReference type="Gene3D" id="2.40.50.140">
    <property type="entry name" value="Nucleic acid-binding proteins"/>
    <property type="match status" value="1"/>
</dbReference>
<dbReference type="InterPro" id="IPR012340">
    <property type="entry name" value="NA-bd_OB-fold"/>
</dbReference>
<dbReference type="KEGG" id="ipu:108279342"/>
<dbReference type="GO" id="GO:0005737">
    <property type="term" value="C:cytoplasm"/>
    <property type="evidence" value="ECO:0007669"/>
    <property type="project" value="TreeGrafter"/>
</dbReference>
<reference evidence="4" key="2">
    <citation type="submission" date="2025-08" db="UniProtKB">
        <authorList>
            <consortium name="RefSeq"/>
        </authorList>
    </citation>
    <scope>IDENTIFICATION</scope>
    <source>
        <tissue evidence="4">Blood</tissue>
    </source>
</reference>
<dbReference type="PANTHER" id="PTHR35537">
    <property type="entry name" value="DNA DAMAGE-INDUCIBLE APOPTOSIS SUPPRESSOR PROTEIN DDIAS"/>
    <property type="match status" value="1"/>
</dbReference>
<dbReference type="PANTHER" id="PTHR35537:SF1">
    <property type="entry name" value="DNA DAMAGE-INDUCED APOPTOSIS SUPPRESSOR PROTEIN"/>
    <property type="match status" value="1"/>
</dbReference>
<evidence type="ECO:0000256" key="1">
    <source>
        <dbReference type="SAM" id="MobiDB-lite"/>
    </source>
</evidence>
<protein>
    <submittedName>
        <fullName evidence="4">DNA damage-induced apoptosis suppressor protein</fullName>
    </submittedName>
</protein>
<gene>
    <name evidence="4" type="primary">ddias</name>
</gene>
<dbReference type="AlphaFoldDB" id="A0A2D0T338"/>
<organism evidence="3 4">
    <name type="scientific">Ictalurus punctatus</name>
    <name type="common">Channel catfish</name>
    <name type="synonym">Silurus punctatus</name>
    <dbReference type="NCBI Taxonomy" id="7998"/>
    <lineage>
        <taxon>Eukaryota</taxon>
        <taxon>Metazoa</taxon>
        <taxon>Chordata</taxon>
        <taxon>Craniata</taxon>
        <taxon>Vertebrata</taxon>
        <taxon>Euteleostomi</taxon>
        <taxon>Actinopterygii</taxon>
        <taxon>Neopterygii</taxon>
        <taxon>Teleostei</taxon>
        <taxon>Ostariophysi</taxon>
        <taxon>Siluriformes</taxon>
        <taxon>Ictaluridae</taxon>
        <taxon>Ictalurus</taxon>
    </lineage>
</organism>
<feature type="compositionally biased region" description="Polar residues" evidence="1">
    <location>
        <begin position="255"/>
        <end position="265"/>
    </location>
</feature>
<reference evidence="3" key="1">
    <citation type="journal article" date="2016" name="Nat. Commun.">
        <title>The channel catfish genome sequence provides insights into the evolution of scale formation in teleosts.</title>
        <authorList>
            <person name="Liu Z."/>
            <person name="Liu S."/>
            <person name="Yao J."/>
            <person name="Bao L."/>
            <person name="Zhang J."/>
            <person name="Li Y."/>
            <person name="Jiang C."/>
            <person name="Sun L."/>
            <person name="Wang R."/>
            <person name="Zhang Y."/>
            <person name="Zhou T."/>
            <person name="Zeng Q."/>
            <person name="Fu Q."/>
            <person name="Gao S."/>
            <person name="Li N."/>
            <person name="Koren S."/>
            <person name="Jiang Y."/>
            <person name="Zimin A."/>
            <person name="Xu P."/>
            <person name="Phillippy A.M."/>
            <person name="Geng X."/>
            <person name="Song L."/>
            <person name="Sun F."/>
            <person name="Li C."/>
            <person name="Wang X."/>
            <person name="Chen A."/>
            <person name="Jin Y."/>
            <person name="Yuan Z."/>
            <person name="Yang Y."/>
            <person name="Tan S."/>
            <person name="Peatman E."/>
            <person name="Lu J."/>
            <person name="Qin Z."/>
            <person name="Dunham R."/>
            <person name="Li Z."/>
            <person name="Sonstegard T."/>
            <person name="Feng J."/>
            <person name="Danzmann R.G."/>
            <person name="Schroeder S."/>
            <person name="Scheffler B."/>
            <person name="Duke M.V."/>
            <person name="Ballard L."/>
            <person name="Kucuktas H."/>
            <person name="Kaltenboeck L."/>
            <person name="Liu H."/>
            <person name="Armbruster J."/>
            <person name="Xie Y."/>
            <person name="Kirby M.L."/>
            <person name="Tian Y."/>
            <person name="Flanagan M.E."/>
            <person name="Mu W."/>
            <person name="Waldbieser G.C."/>
        </authorList>
    </citation>
    <scope>NUCLEOTIDE SEQUENCE [LARGE SCALE GENOMIC DNA]</scope>
    <source>
        <strain evidence="3">SDA103</strain>
    </source>
</reference>
<feature type="region of interest" description="Disordered" evidence="1">
    <location>
        <begin position="255"/>
        <end position="306"/>
    </location>
</feature>
<feature type="domain" description="Replication factor A C-terminal" evidence="2">
    <location>
        <begin position="8"/>
        <end position="108"/>
    </location>
</feature>
<proteinExistence type="predicted"/>
<dbReference type="CTD" id="220042"/>
<dbReference type="OMA" id="MFESSAH"/>
<dbReference type="RefSeq" id="XP_017349010.1">
    <property type="nucleotide sequence ID" value="XM_017493521.2"/>
</dbReference>
<name>A0A2D0T338_ICTPU</name>
<dbReference type="GO" id="GO:0005634">
    <property type="term" value="C:nucleus"/>
    <property type="evidence" value="ECO:0007669"/>
    <property type="project" value="TreeGrafter"/>
</dbReference>
<evidence type="ECO:0000259" key="2">
    <source>
        <dbReference type="Pfam" id="PF08646"/>
    </source>
</evidence>
<sequence>MNTKRVLLSCTVISLQDTRFVYPCCKYCLSRLTEESNLRSRCHKCGFTCDTQNVDYRFRLSLKVSRDTSLFGVTVFGGSLNPFFGITASGLQRFVESEKFEGPQSLHQLLIKAVEDCFIGKCFVFGFKLSGRDAESCLLGEHIAESVRFVACQVIPHGAFLGVTVFAYLQNLMQANSRSDGSAKAGCQRQQNDSPVSSFDHTLPLCQNSCSESSSDTSALSHPWHSLSDLVLCFSPEETRGCSLTEVSVDDESQEPLTLQWSSGVQGAKSCPFKSSESKHREHNRLSTSHESSLNASSTSPVKTAPCDRESKSISFIHWASKDCLSQCDAAFPEKPLFNHTSFALEDAPLSETLGDFVSIEPQIVKRKVLSSTSKRDQATPENRVWLENDTIPRYTTEIQSLHSSFAVLTPLRDVTNDEKSQRKNRKRKTSSASKHRTKLSHVSKELLSCDIKDVVSKRNGGINVQSHARKEQENQLSGYVDAYNCSADLFHQSSLNILDAVESAVSDADSNTRDRLTDINISEPNISSFHFAPSLQSTPIGDPSIQCAYGLRSKLSKKWSGMHWSKKRITRTSHIRVLQNHTNNRQGLQVVKSEFNHTDSALETSESSAGGYELKVDMKHTPGDSALPTATNDYSRDLFDPSF</sequence>
<dbReference type="InterPro" id="IPR043522">
    <property type="entry name" value="DDIAS"/>
</dbReference>
<dbReference type="OrthoDB" id="9948238at2759"/>
<evidence type="ECO:0000313" key="4">
    <source>
        <dbReference type="RefSeq" id="XP_017349010.1"/>
    </source>
</evidence>
<dbReference type="SUPFAM" id="SSF50249">
    <property type="entry name" value="Nucleic acid-binding proteins"/>
    <property type="match status" value="1"/>
</dbReference>
<dbReference type="GeneID" id="108279342"/>
<feature type="compositionally biased region" description="Polar residues" evidence="1">
    <location>
        <begin position="286"/>
        <end position="302"/>
    </location>
</feature>
<keyword evidence="3" id="KW-1185">Reference proteome</keyword>